<dbReference type="InterPro" id="IPR015847">
    <property type="entry name" value="ExoRNase_PH_dom2"/>
</dbReference>
<dbReference type="PANTHER" id="PTHR11097">
    <property type="entry name" value="EXOSOME COMPLEX EXONUCLEASE RIBOSOMAL RNA PROCESSING PROTEIN"/>
    <property type="match status" value="1"/>
</dbReference>
<evidence type="ECO:0000256" key="6">
    <source>
        <dbReference type="ARBA" id="ARBA00042523"/>
    </source>
</evidence>
<keyword evidence="4" id="KW-0963">Cytoplasm</keyword>
<evidence type="ECO:0000256" key="5">
    <source>
        <dbReference type="ARBA" id="ARBA00022835"/>
    </source>
</evidence>
<evidence type="ECO:0000259" key="8">
    <source>
        <dbReference type="Pfam" id="PF03725"/>
    </source>
</evidence>
<dbReference type="Proteomes" id="UP001648503">
    <property type="component" value="Unassembled WGS sequence"/>
</dbReference>
<dbReference type="CDD" id="cd11367">
    <property type="entry name" value="RNase_PH_RRP42"/>
    <property type="match status" value="1"/>
</dbReference>
<evidence type="ECO:0000256" key="1">
    <source>
        <dbReference type="ARBA" id="ARBA00004496"/>
    </source>
</evidence>
<comment type="caution">
    <text evidence="9">The sequence shown here is derived from an EMBL/GenBank/DDBJ whole genome shotgun (WGS) entry which is preliminary data.</text>
</comment>
<sequence>MIAVSERDYITKGIECGVRADGREAMDSRPFFLETGMITQASGSCRVTIDHGTDVLAGVKVQVANTEGRLEELAEDGGASSDPTSVAHNDDMDTDLVPANEAANKGNVGRVVCSVECSPAANTVMDVRAIEDMCNEYTQVLNRIMNGPHGGLDLHSLCIIPGSTCWVVNIDVLIMDYGGNVLDTILMAVRGALHNTRLPKVIVEETDGHCEFDIADDETEVLCGRENVPIAMTLSRIGTGHIVDATPLEDMCASLKITVFVNAAGNVCGMQKTGEGSLEPSILIDMIETGAKMGAASLTSLDKVLQSEERDRLNRVDPVGFR</sequence>
<feature type="domain" description="Exoribonuclease phosphorolytic" evidence="7">
    <location>
        <begin position="28"/>
        <end position="199"/>
    </location>
</feature>
<accession>A0ABQ8F761</accession>
<dbReference type="SUPFAM" id="SSF54211">
    <property type="entry name" value="Ribosomal protein S5 domain 2-like"/>
    <property type="match status" value="1"/>
</dbReference>
<dbReference type="InterPro" id="IPR027408">
    <property type="entry name" value="PNPase/RNase_PH_dom_sf"/>
</dbReference>
<reference evidence="9 10" key="1">
    <citation type="submission" date="2021-02" db="EMBL/GenBank/DDBJ databases">
        <title>Variation within the Batrachochytrium salamandrivorans European outbreak.</title>
        <authorList>
            <person name="Kelly M."/>
            <person name="Pasmans F."/>
            <person name="Shea T.P."/>
            <person name="Munoz J.F."/>
            <person name="Carranza S."/>
            <person name="Cuomo C.A."/>
            <person name="Martel A."/>
        </authorList>
    </citation>
    <scope>NUCLEOTIDE SEQUENCE [LARGE SCALE GENOMIC DNA]</scope>
    <source>
        <strain evidence="9 10">AMFP18/2</strain>
    </source>
</reference>
<dbReference type="InterPro" id="IPR050590">
    <property type="entry name" value="Exosome_comp_Rrp42_subfam"/>
</dbReference>
<dbReference type="SUPFAM" id="SSF55666">
    <property type="entry name" value="Ribonuclease PH domain 2-like"/>
    <property type="match status" value="1"/>
</dbReference>
<evidence type="ECO:0000313" key="9">
    <source>
        <dbReference type="EMBL" id="KAH6593397.1"/>
    </source>
</evidence>
<dbReference type="PANTHER" id="PTHR11097:SF8">
    <property type="entry name" value="EXOSOME COMPLEX COMPONENT RRP42"/>
    <property type="match status" value="1"/>
</dbReference>
<evidence type="ECO:0000256" key="4">
    <source>
        <dbReference type="ARBA" id="ARBA00022490"/>
    </source>
</evidence>
<evidence type="ECO:0000256" key="2">
    <source>
        <dbReference type="ARBA" id="ARBA00004604"/>
    </source>
</evidence>
<comment type="similarity">
    <text evidence="3">Belongs to the RNase PH family.</text>
</comment>
<evidence type="ECO:0000259" key="7">
    <source>
        <dbReference type="Pfam" id="PF01138"/>
    </source>
</evidence>
<organism evidence="9 10">
    <name type="scientific">Batrachochytrium salamandrivorans</name>
    <dbReference type="NCBI Taxonomy" id="1357716"/>
    <lineage>
        <taxon>Eukaryota</taxon>
        <taxon>Fungi</taxon>
        <taxon>Fungi incertae sedis</taxon>
        <taxon>Chytridiomycota</taxon>
        <taxon>Chytridiomycota incertae sedis</taxon>
        <taxon>Chytridiomycetes</taxon>
        <taxon>Rhizophydiales</taxon>
        <taxon>Rhizophydiales incertae sedis</taxon>
        <taxon>Batrachochytrium</taxon>
    </lineage>
</organism>
<evidence type="ECO:0000313" key="10">
    <source>
        <dbReference type="Proteomes" id="UP001648503"/>
    </source>
</evidence>
<dbReference type="InterPro" id="IPR020568">
    <property type="entry name" value="Ribosomal_Su5_D2-typ_SF"/>
</dbReference>
<proteinExistence type="inferred from homology"/>
<comment type="subcellular location">
    <subcellularLocation>
        <location evidence="1">Cytoplasm</location>
    </subcellularLocation>
    <subcellularLocation>
        <location evidence="2">Nucleus</location>
        <location evidence="2">Nucleolus</location>
    </subcellularLocation>
</comment>
<keyword evidence="5" id="KW-0271">Exosome</keyword>
<dbReference type="Pfam" id="PF03725">
    <property type="entry name" value="RNase_PH_C"/>
    <property type="match status" value="1"/>
</dbReference>
<name>A0ABQ8F761_9FUNG</name>
<keyword evidence="10" id="KW-1185">Reference proteome</keyword>
<dbReference type="Gene3D" id="3.30.230.70">
    <property type="entry name" value="GHMP Kinase, N-terminal domain"/>
    <property type="match status" value="1"/>
</dbReference>
<dbReference type="Pfam" id="PF01138">
    <property type="entry name" value="RNase_PH"/>
    <property type="match status" value="1"/>
</dbReference>
<feature type="domain" description="Exoribonuclease phosphorolytic" evidence="8">
    <location>
        <begin position="227"/>
        <end position="292"/>
    </location>
</feature>
<gene>
    <name evidence="9" type="ORF">BASA50_007349</name>
</gene>
<evidence type="ECO:0000256" key="3">
    <source>
        <dbReference type="ARBA" id="ARBA00006678"/>
    </source>
</evidence>
<dbReference type="InterPro" id="IPR036345">
    <property type="entry name" value="ExoRNase_PH_dom2_sf"/>
</dbReference>
<dbReference type="InterPro" id="IPR001247">
    <property type="entry name" value="ExoRNase_PH_dom1"/>
</dbReference>
<protein>
    <recommendedName>
        <fullName evidence="6">Ribosomal RNA-processing protein 42</fullName>
    </recommendedName>
</protein>
<dbReference type="EMBL" id="JAFCIX010000356">
    <property type="protein sequence ID" value="KAH6593397.1"/>
    <property type="molecule type" value="Genomic_DNA"/>
</dbReference>